<feature type="signal peptide" evidence="1">
    <location>
        <begin position="1"/>
        <end position="27"/>
    </location>
</feature>
<proteinExistence type="predicted"/>
<name>B3G4B2_ADIVA</name>
<sequence>MLLSSCSLAMEFFLLLGLCLWITLVTCELECARSPRYNNLRAFAQSNDSQHNRRRRQTEIAEACYFMAKIDLFREEYAIDFSDSTIYDKGIKNNYIQLLTTVTLDQDPLDAKHHGFIRSELFYSCTSTSRCTDMFGEILKNSMTMLSKLDLLSTLPIDKFQQLLVKKNGESESNKSLNCFIEDSNETIECKHGLCFANLANEHDRTCMTDEGKKYNKIQIKLDIISNSLKIDKNMFPKVSYTCNTDNCNSPNKIKQIKDLAGFNSYDFNNLIKKLKLTDLVIAGMGINNMLENGGSFDDKFSDLVSAFNNIIDGEILTMLINQIYYSHLQNLVEKQQLNRSCRLSLMMTKILTILTKLISHYLRLFFSVFSSLLSSLIYASCVYIPQAATCFSMASSNASTTSSGSTIQTSTNINPNYRCYWLNSCQGNHELRSCSHWREELRGKLGIYYSSNGMYRRFSRDNLSGVNLEHNPTGCTTVHLLIYTIRSDGMKEILFGLSNRRENHDDSTRRPLLSFPFSKPCKRREPGLNIARRAFKWISDDETIARQVLKSHFLFQHANVIYPWYVTNEQANLLTNNFQANEELISLHWFPLTSVLECLPKLTNFLTSQATDNELAQHEHIDQIGIQLGEYHLWSVTASCLLCIREYIPGGFETFLIV</sequence>
<keyword evidence="1" id="KW-0732">Signal</keyword>
<accession>B3G4B2</accession>
<protein>
    <submittedName>
        <fullName evidence="2">Uncharacterized protein</fullName>
    </submittedName>
</protein>
<reference evidence="2" key="1">
    <citation type="journal article" date="2008" name="Science">
        <title>Massive horizontal gene transfer in bdelloid rotifers.</title>
        <authorList>
            <person name="Gladyshev E.A."/>
            <person name="Meselson M.S."/>
            <person name="Arkhipova I.R."/>
        </authorList>
    </citation>
    <scope>NUCLEOTIDE SEQUENCE</scope>
</reference>
<organism evidence="2">
    <name type="scientific">Adineta vaga</name>
    <name type="common">Rotifer</name>
    <name type="synonym">Callidina vaga</name>
    <dbReference type="NCBI Taxonomy" id="104782"/>
    <lineage>
        <taxon>Eukaryota</taxon>
        <taxon>Metazoa</taxon>
        <taxon>Spiralia</taxon>
        <taxon>Gnathifera</taxon>
        <taxon>Rotifera</taxon>
        <taxon>Eurotatoria</taxon>
        <taxon>Bdelloidea</taxon>
        <taxon>Adinetida</taxon>
        <taxon>Adinetidae</taxon>
        <taxon>Adineta</taxon>
    </lineage>
</organism>
<feature type="chain" id="PRO_5002787426" evidence="1">
    <location>
        <begin position="28"/>
        <end position="659"/>
    </location>
</feature>
<evidence type="ECO:0000313" key="2">
    <source>
        <dbReference type="EMBL" id="ACD54660.1"/>
    </source>
</evidence>
<evidence type="ECO:0000256" key="1">
    <source>
        <dbReference type="SAM" id="SignalP"/>
    </source>
</evidence>
<dbReference type="EMBL" id="EU643476">
    <property type="protein sequence ID" value="ACD54660.1"/>
    <property type="molecule type" value="Genomic_DNA"/>
</dbReference>
<dbReference type="AlphaFoldDB" id="B3G4B2"/>